<evidence type="ECO:0000256" key="5">
    <source>
        <dbReference type="SAM" id="MobiDB-lite"/>
    </source>
</evidence>
<evidence type="ECO:0000313" key="8">
    <source>
        <dbReference type="Proteomes" id="UP000253551"/>
    </source>
</evidence>
<gene>
    <name evidence="7" type="ORF">CU098_011731</name>
</gene>
<evidence type="ECO:0000313" key="7">
    <source>
        <dbReference type="EMBL" id="RCH98224.1"/>
    </source>
</evidence>
<feature type="region of interest" description="Disordered" evidence="5">
    <location>
        <begin position="95"/>
        <end position="132"/>
    </location>
</feature>
<keyword evidence="8" id="KW-1185">Reference proteome</keyword>
<proteinExistence type="predicted"/>
<evidence type="ECO:0000256" key="3">
    <source>
        <dbReference type="ARBA" id="ARBA00022989"/>
    </source>
</evidence>
<dbReference type="Proteomes" id="UP000253551">
    <property type="component" value="Unassembled WGS sequence"/>
</dbReference>
<dbReference type="PANTHER" id="PTHR12943:SF27">
    <property type="entry name" value="HOMOCYSTEINE-INDUCED ENDOPLASMIC RETICULUM PROTEIN, ISOFORM A"/>
    <property type="match status" value="1"/>
</dbReference>
<dbReference type="Pfam" id="PF00240">
    <property type="entry name" value="ubiquitin"/>
    <property type="match status" value="1"/>
</dbReference>
<dbReference type="PROSITE" id="PS50053">
    <property type="entry name" value="UBIQUITIN_2"/>
    <property type="match status" value="1"/>
</dbReference>
<organism evidence="7 8">
    <name type="scientific">Rhizopus stolonifer</name>
    <name type="common">Rhizopus nigricans</name>
    <dbReference type="NCBI Taxonomy" id="4846"/>
    <lineage>
        <taxon>Eukaryota</taxon>
        <taxon>Fungi</taxon>
        <taxon>Fungi incertae sedis</taxon>
        <taxon>Mucoromycota</taxon>
        <taxon>Mucoromycotina</taxon>
        <taxon>Mucoromycetes</taxon>
        <taxon>Mucorales</taxon>
        <taxon>Mucorineae</taxon>
        <taxon>Rhizopodaceae</taxon>
        <taxon>Rhizopus</taxon>
    </lineage>
</organism>
<keyword evidence="3" id="KW-1133">Transmembrane helix</keyword>
<dbReference type="STRING" id="4846.A0A367K7N8"/>
<dbReference type="AlphaFoldDB" id="A0A367K7N8"/>
<sequence>MDITINIRSPSLNDTLVVVINTDSTIANLKESIESVHPQHPLPSNQRIIYNGKLLEDSDTLLNILKKVDKEVHPIFHLVVKPSVQSLKQAPLKPAFASPILQQTQPRPEQTPQPPPEQPQINQNETLPQLPGMLPGGYQVVYIK</sequence>
<comment type="subcellular location">
    <subcellularLocation>
        <location evidence="1">Membrane</location>
    </subcellularLocation>
</comment>
<evidence type="ECO:0000256" key="1">
    <source>
        <dbReference type="ARBA" id="ARBA00004370"/>
    </source>
</evidence>
<dbReference type="SMART" id="SM00213">
    <property type="entry name" value="UBQ"/>
    <property type="match status" value="1"/>
</dbReference>
<accession>A0A367K7N8</accession>
<comment type="caution">
    <text evidence="7">The sequence shown here is derived from an EMBL/GenBank/DDBJ whole genome shotgun (WGS) entry which is preliminary data.</text>
</comment>
<evidence type="ECO:0000256" key="2">
    <source>
        <dbReference type="ARBA" id="ARBA00022692"/>
    </source>
</evidence>
<dbReference type="InterPro" id="IPR000626">
    <property type="entry name" value="Ubiquitin-like_dom"/>
</dbReference>
<dbReference type="Gene3D" id="3.10.20.90">
    <property type="entry name" value="Phosphatidylinositol 3-kinase Catalytic Subunit, Chain A, domain 1"/>
    <property type="match status" value="1"/>
</dbReference>
<dbReference type="GO" id="GO:0030968">
    <property type="term" value="P:endoplasmic reticulum unfolded protein response"/>
    <property type="evidence" value="ECO:0007669"/>
    <property type="project" value="TreeGrafter"/>
</dbReference>
<keyword evidence="2" id="KW-0812">Transmembrane</keyword>
<evidence type="ECO:0000259" key="6">
    <source>
        <dbReference type="PROSITE" id="PS50053"/>
    </source>
</evidence>
<feature type="compositionally biased region" description="Pro residues" evidence="5">
    <location>
        <begin position="109"/>
        <end position="118"/>
    </location>
</feature>
<dbReference type="EMBL" id="PJQM01002092">
    <property type="protein sequence ID" value="RCH98224.1"/>
    <property type="molecule type" value="Genomic_DNA"/>
</dbReference>
<protein>
    <recommendedName>
        <fullName evidence="6">Ubiquitin-like domain-containing protein</fullName>
    </recommendedName>
</protein>
<name>A0A367K7N8_RHIST</name>
<reference evidence="7 8" key="1">
    <citation type="journal article" date="2018" name="G3 (Bethesda)">
        <title>Phylogenetic and Phylogenomic Definition of Rhizopus Species.</title>
        <authorList>
            <person name="Gryganskyi A.P."/>
            <person name="Golan J."/>
            <person name="Dolatabadi S."/>
            <person name="Mondo S."/>
            <person name="Robb S."/>
            <person name="Idnurm A."/>
            <person name="Muszewska A."/>
            <person name="Steczkiewicz K."/>
            <person name="Masonjones S."/>
            <person name="Liao H.L."/>
            <person name="Gajdeczka M.T."/>
            <person name="Anike F."/>
            <person name="Vuek A."/>
            <person name="Anishchenko I.M."/>
            <person name="Voigt K."/>
            <person name="de Hoog G.S."/>
            <person name="Smith M.E."/>
            <person name="Heitman J."/>
            <person name="Vilgalys R."/>
            <person name="Stajich J.E."/>
        </authorList>
    </citation>
    <scope>NUCLEOTIDE SEQUENCE [LARGE SCALE GENOMIC DNA]</scope>
    <source>
        <strain evidence="7 8">LSU 92-RS-03</strain>
    </source>
</reference>
<dbReference type="InterPro" id="IPR029071">
    <property type="entry name" value="Ubiquitin-like_domsf"/>
</dbReference>
<dbReference type="PANTHER" id="PTHR12943">
    <property type="entry name" value="HOMOCYSTEINE-RESPONSIVE ENDOPLASMIC RETICULUM-RESIDENT UNIQUITIN-LIKE DOMAIN HERPUD PROTEIN FAMILY MEMBER"/>
    <property type="match status" value="1"/>
</dbReference>
<dbReference type="OrthoDB" id="21589at2759"/>
<keyword evidence="4" id="KW-0472">Membrane</keyword>
<dbReference type="GO" id="GO:0016020">
    <property type="term" value="C:membrane"/>
    <property type="evidence" value="ECO:0007669"/>
    <property type="project" value="UniProtKB-SubCell"/>
</dbReference>
<feature type="domain" description="Ubiquitin-like" evidence="6">
    <location>
        <begin position="3"/>
        <end position="61"/>
    </location>
</feature>
<evidence type="ECO:0000256" key="4">
    <source>
        <dbReference type="ARBA" id="ARBA00023136"/>
    </source>
</evidence>
<dbReference type="InterPro" id="IPR039751">
    <property type="entry name" value="HERPUD1/2"/>
</dbReference>
<dbReference type="SUPFAM" id="SSF54236">
    <property type="entry name" value="Ubiquitin-like"/>
    <property type="match status" value="1"/>
</dbReference>